<dbReference type="OrthoDB" id="3649884at2"/>
<dbReference type="InterPro" id="IPR013126">
    <property type="entry name" value="Hsp_70_fam"/>
</dbReference>
<evidence type="ECO:0000256" key="6">
    <source>
        <dbReference type="ARBA" id="ARBA00023186"/>
    </source>
</evidence>
<dbReference type="FunFam" id="3.90.640.10:FF:000003">
    <property type="entry name" value="Molecular chaperone DnaK"/>
    <property type="match status" value="1"/>
</dbReference>
<dbReference type="FunFam" id="3.30.420.40:FF:000071">
    <property type="entry name" value="Molecular chaperone DnaK"/>
    <property type="match status" value="1"/>
</dbReference>
<dbReference type="NCBIfam" id="NF047832">
    <property type="entry name" value="caspase_w_EACC1"/>
    <property type="match status" value="1"/>
</dbReference>
<dbReference type="SUPFAM" id="SSF53067">
    <property type="entry name" value="Actin-like ATPase domain"/>
    <property type="match status" value="2"/>
</dbReference>
<dbReference type="InterPro" id="IPR043129">
    <property type="entry name" value="ATPase_NBD"/>
</dbReference>
<dbReference type="GO" id="GO:0004197">
    <property type="term" value="F:cysteine-type endopeptidase activity"/>
    <property type="evidence" value="ECO:0007669"/>
    <property type="project" value="InterPro"/>
</dbReference>
<dbReference type="InterPro" id="IPR029030">
    <property type="entry name" value="Caspase-like_dom_sf"/>
</dbReference>
<feature type="domain" description="Peptidase C14 caspase" evidence="7">
    <location>
        <begin position="3"/>
        <end position="238"/>
    </location>
</feature>
<protein>
    <recommendedName>
        <fullName evidence="7">Peptidase C14 caspase domain-containing protein</fullName>
    </recommendedName>
</protein>
<reference evidence="8 9" key="1">
    <citation type="submission" date="2019-03" db="EMBL/GenBank/DDBJ databases">
        <title>Draft genome sequences of novel Actinobacteria.</title>
        <authorList>
            <person name="Sahin N."/>
            <person name="Ay H."/>
            <person name="Saygin H."/>
        </authorList>
    </citation>
    <scope>NUCLEOTIDE SEQUENCE [LARGE SCALE GENOMIC DNA]</scope>
    <source>
        <strain evidence="8 9">DSM 41900</strain>
    </source>
</reference>
<evidence type="ECO:0000313" key="8">
    <source>
        <dbReference type="EMBL" id="TDC78487.1"/>
    </source>
</evidence>
<dbReference type="PANTHER" id="PTHR19375">
    <property type="entry name" value="HEAT SHOCK PROTEIN 70KDA"/>
    <property type="match status" value="1"/>
</dbReference>
<evidence type="ECO:0000256" key="5">
    <source>
        <dbReference type="ARBA" id="ARBA00023016"/>
    </source>
</evidence>
<dbReference type="RefSeq" id="WP_132816640.1">
    <property type="nucleotide sequence ID" value="NZ_SMKI01000032.1"/>
</dbReference>
<dbReference type="SUPFAM" id="SSF52129">
    <property type="entry name" value="Caspase-like"/>
    <property type="match status" value="1"/>
</dbReference>
<keyword evidence="9" id="KW-1185">Reference proteome</keyword>
<accession>A0A4R4TKU8</accession>
<dbReference type="Gene3D" id="3.30.420.40">
    <property type="match status" value="2"/>
</dbReference>
<dbReference type="Pfam" id="PF00012">
    <property type="entry name" value="HSP70"/>
    <property type="match status" value="2"/>
</dbReference>
<proteinExistence type="inferred from homology"/>
<evidence type="ECO:0000256" key="4">
    <source>
        <dbReference type="ARBA" id="ARBA00022840"/>
    </source>
</evidence>
<comment type="caution">
    <text evidence="8">The sequence shown here is derived from an EMBL/GenBank/DDBJ whole genome shotgun (WGS) entry which is preliminary data.</text>
</comment>
<dbReference type="InterPro" id="IPR018247">
    <property type="entry name" value="EF_Hand_1_Ca_BS"/>
</dbReference>
<dbReference type="InterPro" id="IPR011600">
    <property type="entry name" value="Pept_C14_caspase"/>
</dbReference>
<dbReference type="PRINTS" id="PR00301">
    <property type="entry name" value="HEATSHOCK70"/>
</dbReference>
<dbReference type="PROSITE" id="PS00018">
    <property type="entry name" value="EF_HAND_1"/>
    <property type="match status" value="1"/>
</dbReference>
<dbReference type="Gene3D" id="3.40.50.1460">
    <property type="match status" value="1"/>
</dbReference>
<keyword evidence="6" id="KW-0143">Chaperone</keyword>
<dbReference type="InterPro" id="IPR018181">
    <property type="entry name" value="Heat_shock_70_CS"/>
</dbReference>
<evidence type="ECO:0000256" key="2">
    <source>
        <dbReference type="ARBA" id="ARBA00022553"/>
    </source>
</evidence>
<dbReference type="Gene3D" id="3.90.640.10">
    <property type="entry name" value="Actin, Chain A, domain 4"/>
    <property type="match status" value="1"/>
</dbReference>
<evidence type="ECO:0000313" key="9">
    <source>
        <dbReference type="Proteomes" id="UP000295345"/>
    </source>
</evidence>
<keyword evidence="4" id="KW-0067">ATP-binding</keyword>
<gene>
    <name evidence="8" type="ORF">E1283_05000</name>
</gene>
<dbReference type="AlphaFoldDB" id="A0A4R4TKU8"/>
<keyword evidence="2" id="KW-0597">Phosphoprotein</keyword>
<dbReference type="GO" id="GO:0005524">
    <property type="term" value="F:ATP binding"/>
    <property type="evidence" value="ECO:0007669"/>
    <property type="project" value="UniProtKB-KW"/>
</dbReference>
<dbReference type="GO" id="GO:0006508">
    <property type="term" value="P:proteolysis"/>
    <property type="evidence" value="ECO:0007669"/>
    <property type="project" value="InterPro"/>
</dbReference>
<dbReference type="PROSITE" id="PS00329">
    <property type="entry name" value="HSP70_2"/>
    <property type="match status" value="1"/>
</dbReference>
<keyword evidence="3" id="KW-0547">Nucleotide-binding</keyword>
<evidence type="ECO:0000256" key="1">
    <source>
        <dbReference type="ARBA" id="ARBA00007381"/>
    </source>
</evidence>
<dbReference type="GO" id="GO:0140662">
    <property type="term" value="F:ATP-dependent protein folding chaperone"/>
    <property type="evidence" value="ECO:0007669"/>
    <property type="project" value="InterPro"/>
</dbReference>
<dbReference type="EMBL" id="SMKI01000032">
    <property type="protein sequence ID" value="TDC78487.1"/>
    <property type="molecule type" value="Genomic_DNA"/>
</dbReference>
<dbReference type="InterPro" id="IPR029047">
    <property type="entry name" value="HSP70_peptide-bd_sf"/>
</dbReference>
<evidence type="ECO:0000259" key="7">
    <source>
        <dbReference type="Pfam" id="PF00656"/>
    </source>
</evidence>
<evidence type="ECO:0000256" key="3">
    <source>
        <dbReference type="ARBA" id="ARBA00022741"/>
    </source>
</evidence>
<dbReference type="SUPFAM" id="SSF100920">
    <property type="entry name" value="Heat shock protein 70kD (HSP70), peptide-binding domain"/>
    <property type="match status" value="1"/>
</dbReference>
<sequence>MAKRALIIGNSRYDDGHFAALPAATADVAALAEVLGDPDIGGFEVDTLVDVEQRSALRALEAFLTRAKPDDLLLLHLSLHGWKDLRNRLHFVMRDTERDFPGATAVPADLVGDWMSASRCRSIVVLLDCCYSGAFTLNARRRDGEAPTVDVAEPFAGSGRVVLTASTALQYAHEDDQDVRYSRSPAGPSVFTSAVVAGLRDGSADLDGDGLVSVAELYDYVHDHVRLRIAGQTPTLSVDSAQGTIHLARNPRYTDLDHLAEMRAAVRDPQVWKRVGSLHLVERLLGSVHEHTRDAARAALLGLTADGDREVARQARELWHRRGLGEVPTARAAGSSRSTGRQPPHRHWLGIDFGTTNSAMAVLDGGDVRLIPNAEGAPTTPSMVAITAGGGILVGAAAKRQAITNPGHTARAAKLRLGTDWSITRGDVRLTAEDVASLILARLREDAEAHLGGPLGGVVLTVPAGFGLDQRAALATAGERAGLDVARIINEPTAAAMTYGLNRDDSTALVFDLGGGTLDVSLIEVGDGVVEVMAAGGDNHLGGDDWDLRIVHHLIDRVRRRHGVDLTDDAVANQRLREAAEAAKTELSAARTTSLRLPYLTTGPRGPVHLDEELTRVEFETLTRDLLERCRTPVEWAVRDAERALRDVGLSFSGIDRAILTGGATRMPAVGELVRGLTGGRQPYRGLIPEGVATGAALQAGVLTGALKDVLLLDAYANSIGVEVRGGSMVKLVERNTTIPTKRGEVFTTHTDEQPSVVLHLVEGEREDVTANRTLAVLDLALPSAPGGVPRIEVAVDIDANGILRVTARDLGTGNTVSSTVDRATVRRALALVRSHRWAELRGYAPVLPESSAS</sequence>
<comment type="similarity">
    <text evidence="1">Belongs to the heat shock protein 70 family.</text>
</comment>
<dbReference type="Gene3D" id="2.60.34.10">
    <property type="entry name" value="Substrate Binding Domain Of DNAk, Chain A, domain 1"/>
    <property type="match status" value="1"/>
</dbReference>
<organism evidence="8 9">
    <name type="scientific">Streptomyces hainanensis</name>
    <dbReference type="NCBI Taxonomy" id="402648"/>
    <lineage>
        <taxon>Bacteria</taxon>
        <taxon>Bacillati</taxon>
        <taxon>Actinomycetota</taxon>
        <taxon>Actinomycetes</taxon>
        <taxon>Kitasatosporales</taxon>
        <taxon>Streptomycetaceae</taxon>
        <taxon>Streptomyces</taxon>
    </lineage>
</organism>
<keyword evidence="5" id="KW-0346">Stress response</keyword>
<dbReference type="Proteomes" id="UP000295345">
    <property type="component" value="Unassembled WGS sequence"/>
</dbReference>
<name>A0A4R4TKU8_9ACTN</name>
<dbReference type="Pfam" id="PF00656">
    <property type="entry name" value="Peptidase_C14"/>
    <property type="match status" value="1"/>
</dbReference>